<organism evidence="2 3">
    <name type="scientific">Trametes pubescens</name>
    <name type="common">White-rot fungus</name>
    <dbReference type="NCBI Taxonomy" id="154538"/>
    <lineage>
        <taxon>Eukaryota</taxon>
        <taxon>Fungi</taxon>
        <taxon>Dikarya</taxon>
        <taxon>Basidiomycota</taxon>
        <taxon>Agaricomycotina</taxon>
        <taxon>Agaricomycetes</taxon>
        <taxon>Polyporales</taxon>
        <taxon>Polyporaceae</taxon>
        <taxon>Trametes</taxon>
    </lineage>
</organism>
<dbReference type="Gene3D" id="3.90.1200.10">
    <property type="match status" value="1"/>
</dbReference>
<name>A0A1M2V1U6_TRAPU</name>
<comment type="caution">
    <text evidence="2">The sequence shown here is derived from an EMBL/GenBank/DDBJ whole genome shotgun (WGS) entry which is preliminary data.</text>
</comment>
<dbReference type="AlphaFoldDB" id="A0A1M2V1U6"/>
<feature type="domain" description="Aminoglycoside phosphotransferase" evidence="1">
    <location>
        <begin position="123"/>
        <end position="320"/>
    </location>
</feature>
<dbReference type="Pfam" id="PF01636">
    <property type="entry name" value="APH"/>
    <property type="match status" value="1"/>
</dbReference>
<dbReference type="OrthoDB" id="2742886at2759"/>
<evidence type="ECO:0000313" key="2">
    <source>
        <dbReference type="EMBL" id="OJT01573.1"/>
    </source>
</evidence>
<dbReference type="Proteomes" id="UP000184267">
    <property type="component" value="Unassembled WGS sequence"/>
</dbReference>
<gene>
    <name evidence="2" type="ORF">TRAPUB_7969</name>
</gene>
<keyword evidence="3" id="KW-1185">Reference proteome</keyword>
<evidence type="ECO:0000313" key="3">
    <source>
        <dbReference type="Proteomes" id="UP000184267"/>
    </source>
</evidence>
<dbReference type="PANTHER" id="PTHR21310:SF39">
    <property type="entry name" value="AMINOGLYCOSIDE PHOSPHOTRANSFERASE DOMAIN-CONTAINING PROTEIN"/>
    <property type="match status" value="1"/>
</dbReference>
<evidence type="ECO:0000259" key="1">
    <source>
        <dbReference type="Pfam" id="PF01636"/>
    </source>
</evidence>
<accession>A0A1M2V1U6</accession>
<dbReference type="EMBL" id="MNAD01001731">
    <property type="protein sequence ID" value="OJT01573.1"/>
    <property type="molecule type" value="Genomic_DNA"/>
</dbReference>
<reference evidence="2 3" key="1">
    <citation type="submission" date="2016-10" db="EMBL/GenBank/DDBJ databases">
        <title>Genome sequence of the basidiomycete white-rot fungus Trametes pubescens.</title>
        <authorList>
            <person name="Makela M.R."/>
            <person name="Granchi Z."/>
            <person name="Peng M."/>
            <person name="De Vries R.P."/>
            <person name="Grigoriev I."/>
            <person name="Riley R."/>
            <person name="Hilden K."/>
        </authorList>
    </citation>
    <scope>NUCLEOTIDE SEQUENCE [LARGE SCALE GENOMIC DNA]</scope>
    <source>
        <strain evidence="2 3">FBCC735</strain>
    </source>
</reference>
<dbReference type="InterPro" id="IPR051678">
    <property type="entry name" value="AGP_Transferase"/>
</dbReference>
<protein>
    <recommendedName>
        <fullName evidence="1">Aminoglycoside phosphotransferase domain-containing protein</fullName>
    </recommendedName>
</protein>
<sequence>MSTESQQHATAIAAPVATPAASFELDPMSPEAHFKAGLIDERGLAMLVKLRDNPSPEPLPRKIIPGPITLVYSKTSPPLITPETVLELIQKPALSLGPGHYHKHLAYRISANLVVKAGERHHPAEATMMDFVRAHTNIPVPTVHLVFTRIEDMDIPRFVTTYIVMDYISGPTLQYLWETLDAPTKTSVLAQLQGYIRELRSIPPGPDTAPGPLGGGKCEGMWFGEDGVGPFPTHQALVDWWNRCFARPGEFYYNPAKTYDRFDTEHPLVFTHGDFNPRNLIMHEGVVWVIDWQLAGWYPWFIEPTRIARDMGLPDWETPRDWAVSVLPFFPDISRELRMFDGVSGNVSTYWYVSKQRPSRFYHTATPASEETSKV</sequence>
<proteinExistence type="predicted"/>
<dbReference type="OMA" id="ISRELRM"/>
<dbReference type="InterPro" id="IPR002575">
    <property type="entry name" value="Aminoglycoside_PTrfase"/>
</dbReference>
<dbReference type="InterPro" id="IPR011009">
    <property type="entry name" value="Kinase-like_dom_sf"/>
</dbReference>
<dbReference type="PANTHER" id="PTHR21310">
    <property type="entry name" value="AMINOGLYCOSIDE PHOSPHOTRANSFERASE-RELATED-RELATED"/>
    <property type="match status" value="1"/>
</dbReference>
<dbReference type="SUPFAM" id="SSF56112">
    <property type="entry name" value="Protein kinase-like (PK-like)"/>
    <property type="match status" value="1"/>
</dbReference>